<evidence type="ECO:0000313" key="2">
    <source>
        <dbReference type="EMBL" id="SEB35060.1"/>
    </source>
</evidence>
<dbReference type="Proteomes" id="UP000183407">
    <property type="component" value="Unassembled WGS sequence"/>
</dbReference>
<accession>A0A1H4ILZ0</accession>
<feature type="compositionally biased region" description="Basic and acidic residues" evidence="1">
    <location>
        <begin position="118"/>
        <end position="134"/>
    </location>
</feature>
<organism evidence="2 3">
    <name type="scientific">Rhodococcus jostii</name>
    <dbReference type="NCBI Taxonomy" id="132919"/>
    <lineage>
        <taxon>Bacteria</taxon>
        <taxon>Bacillati</taxon>
        <taxon>Actinomycetota</taxon>
        <taxon>Actinomycetes</taxon>
        <taxon>Mycobacteriales</taxon>
        <taxon>Nocardiaceae</taxon>
        <taxon>Rhodococcus</taxon>
    </lineage>
</organism>
<sequence>MLDNTAAILAFATKWRHWGGGHTEDIFVEFGLTAPQYFERLHQLLRNRHKVAAHGVSPIVHDQLRAICESRLARRPWEQGPPPRQAARPANSEVVKVASSEATSASLPRRSNSDPLPEFDRIEHGTDGDHNHPR</sequence>
<dbReference type="Pfam" id="PF11662">
    <property type="entry name" value="DUF3263"/>
    <property type="match status" value="1"/>
</dbReference>
<feature type="compositionally biased region" description="Polar residues" evidence="1">
    <location>
        <begin position="100"/>
        <end position="114"/>
    </location>
</feature>
<dbReference type="EMBL" id="FNTL01000002">
    <property type="protein sequence ID" value="SEB35060.1"/>
    <property type="molecule type" value="Genomic_DNA"/>
</dbReference>
<dbReference type="OrthoDB" id="4381177at2"/>
<evidence type="ECO:0008006" key="4">
    <source>
        <dbReference type="Google" id="ProtNLM"/>
    </source>
</evidence>
<feature type="region of interest" description="Disordered" evidence="1">
    <location>
        <begin position="74"/>
        <end position="134"/>
    </location>
</feature>
<dbReference type="AlphaFoldDB" id="A0A1H4ILZ0"/>
<name>A0A1H4ILZ0_RHOJO</name>
<dbReference type="InterPro" id="IPR021678">
    <property type="entry name" value="DUF3263"/>
</dbReference>
<evidence type="ECO:0000256" key="1">
    <source>
        <dbReference type="SAM" id="MobiDB-lite"/>
    </source>
</evidence>
<reference evidence="3" key="1">
    <citation type="submission" date="2016-10" db="EMBL/GenBank/DDBJ databases">
        <authorList>
            <person name="Varghese N."/>
        </authorList>
    </citation>
    <scope>NUCLEOTIDE SEQUENCE [LARGE SCALE GENOMIC DNA]</scope>
    <source>
        <strain evidence="3">DSM 44719</strain>
    </source>
</reference>
<dbReference type="RefSeq" id="WP_073366260.1">
    <property type="nucleotide sequence ID" value="NZ_FNTL01000002.1"/>
</dbReference>
<evidence type="ECO:0000313" key="3">
    <source>
        <dbReference type="Proteomes" id="UP000183407"/>
    </source>
</evidence>
<gene>
    <name evidence="2" type="ORF">SAMN04490220_0230</name>
</gene>
<proteinExistence type="predicted"/>
<protein>
    <recommendedName>
        <fullName evidence="4">DUF3263 domain-containing protein</fullName>
    </recommendedName>
</protein>